<evidence type="ECO:0000259" key="1">
    <source>
        <dbReference type="Pfam" id="PF26312"/>
    </source>
</evidence>
<proteinExistence type="predicted"/>
<name>A0A249LDH6_9ACTN</name>
<evidence type="ECO:0000313" key="3">
    <source>
        <dbReference type="Proteomes" id="UP000217221"/>
    </source>
</evidence>
<dbReference type="AlphaFoldDB" id="A0A249LDH6"/>
<dbReference type="InterPro" id="IPR058396">
    <property type="entry name" value="DUF8083"/>
</dbReference>
<accession>A0A249LDH6</accession>
<dbReference type="Proteomes" id="UP000217221">
    <property type="component" value="Chromosome"/>
</dbReference>
<dbReference type="KEGG" id="plim:PHILAsVB114_00455"/>
<dbReference type="Pfam" id="PF26312">
    <property type="entry name" value="DUF8083"/>
    <property type="match status" value="1"/>
</dbReference>
<gene>
    <name evidence="2" type="ORF">PHILAsVB114_00455</name>
</gene>
<reference evidence="2 3" key="1">
    <citation type="submission" date="2016-07" db="EMBL/GenBank/DDBJ databases">
        <title>High microdiversification within the ubiquitous acI lineage of Actinobacteria.</title>
        <authorList>
            <person name="Neuenschwander S.M."/>
            <person name="Salcher M."/>
            <person name="Ghai R."/>
            <person name="Pernthaler J."/>
        </authorList>
    </citation>
    <scope>NUCLEOTIDE SEQUENCE [LARGE SCALE GENOMIC DNA]</scope>
    <source>
        <strain evidence="2">MMS-VB-114</strain>
    </source>
</reference>
<dbReference type="RefSeq" id="WP_095697462.1">
    <property type="nucleotide sequence ID" value="NZ_CP016782.1"/>
</dbReference>
<sequence>MRPTPYVASLRIYEPLSAFDPVDRLRWTSIDPEKDSRTEEQSLALRRIIFPEPPAGRPDGAHILDIDGVRYVSPWSTANRCWAALDDFKDSMPSSVTKFFVPESLEDVITAGVEQLEDKVPHILTQTWVIPPRWFSLFAPEERVRGIDNDGHYTLMRARIADAKARCQVAHETVQRAFGPGPVEGEIEELEDWLDLFHPQSLVELDYGGLANYLDKALRDSGESGLDADTSVEDVLSSLAGLAAGDGSLAGQGYERLVSRWRKVGAYESAM</sequence>
<keyword evidence="3" id="KW-1185">Reference proteome</keyword>
<protein>
    <recommendedName>
        <fullName evidence="1">DUF8083 domain-containing protein</fullName>
    </recommendedName>
</protein>
<organism evidence="2 3">
    <name type="scientific">Candidatus Planktophila limnetica</name>
    <dbReference type="NCBI Taxonomy" id="573600"/>
    <lineage>
        <taxon>Bacteria</taxon>
        <taxon>Bacillati</taxon>
        <taxon>Actinomycetota</taxon>
        <taxon>Actinomycetes</taxon>
        <taxon>Candidatus Nanopelagicales</taxon>
        <taxon>Candidatus Nanopelagicaceae</taxon>
        <taxon>Candidatus Planktophila</taxon>
    </lineage>
</organism>
<dbReference type="EMBL" id="CP016782">
    <property type="protein sequence ID" value="ASY27168.1"/>
    <property type="molecule type" value="Genomic_DNA"/>
</dbReference>
<evidence type="ECO:0000313" key="2">
    <source>
        <dbReference type="EMBL" id="ASY27168.1"/>
    </source>
</evidence>
<dbReference type="OrthoDB" id="4961314at2"/>
<feature type="domain" description="DUF8083" evidence="1">
    <location>
        <begin position="6"/>
        <end position="267"/>
    </location>
</feature>